<gene>
    <name evidence="1" type="ORF">GMARGA_LOCUS33681</name>
</gene>
<comment type="caution">
    <text evidence="1">The sequence shown here is derived from an EMBL/GenBank/DDBJ whole genome shotgun (WGS) entry which is preliminary data.</text>
</comment>
<organism evidence="1 2">
    <name type="scientific">Gigaspora margarita</name>
    <dbReference type="NCBI Taxonomy" id="4874"/>
    <lineage>
        <taxon>Eukaryota</taxon>
        <taxon>Fungi</taxon>
        <taxon>Fungi incertae sedis</taxon>
        <taxon>Mucoromycota</taxon>
        <taxon>Glomeromycotina</taxon>
        <taxon>Glomeromycetes</taxon>
        <taxon>Diversisporales</taxon>
        <taxon>Gigasporaceae</taxon>
        <taxon>Gigaspora</taxon>
    </lineage>
</organism>
<dbReference type="Proteomes" id="UP000789901">
    <property type="component" value="Unassembled WGS sequence"/>
</dbReference>
<accession>A0ABN7WQD2</accession>
<name>A0ABN7WQD2_GIGMA</name>
<proteinExistence type="predicted"/>
<sequence>SYTNVQLLEIHAKTSNTSNSYQILDNSSNEDIDVEMQENYEWKYSNYKNYLIYALFLLLYFYFLKEAVEKSEELSKNYYDFLQQILENHFKKHNEKLKDYVNKISSSYTDTYNEANFKYTPANHFKNRGHKFLTSIQNFKKKRRPPQLQNQLFAQSCKLLEHLLKAAHNHETIYLADLLQPVEDPNYNNAMLHLKLWA</sequence>
<evidence type="ECO:0000313" key="1">
    <source>
        <dbReference type="EMBL" id="CAG8837834.1"/>
    </source>
</evidence>
<dbReference type="EMBL" id="CAJVQB010056753">
    <property type="protein sequence ID" value="CAG8837834.1"/>
    <property type="molecule type" value="Genomic_DNA"/>
</dbReference>
<keyword evidence="2" id="KW-1185">Reference proteome</keyword>
<protein>
    <submittedName>
        <fullName evidence="1">19667_t:CDS:1</fullName>
    </submittedName>
</protein>
<feature type="non-terminal residue" evidence="1">
    <location>
        <position position="1"/>
    </location>
</feature>
<reference evidence="1 2" key="1">
    <citation type="submission" date="2021-06" db="EMBL/GenBank/DDBJ databases">
        <authorList>
            <person name="Kallberg Y."/>
            <person name="Tangrot J."/>
            <person name="Rosling A."/>
        </authorList>
    </citation>
    <scope>NUCLEOTIDE SEQUENCE [LARGE SCALE GENOMIC DNA]</scope>
    <source>
        <strain evidence="1 2">120-4 pot B 10/14</strain>
    </source>
</reference>
<evidence type="ECO:0000313" key="2">
    <source>
        <dbReference type="Proteomes" id="UP000789901"/>
    </source>
</evidence>